<dbReference type="InterPro" id="IPR021219">
    <property type="entry name" value="DUF2703"/>
</dbReference>
<reference evidence="1 2" key="1">
    <citation type="journal article" date="2017" name="BMC Genomics">
        <title>Genomic analysis of methanogenic archaea reveals a shift towards energy conservation.</title>
        <authorList>
            <person name="Gilmore S.P."/>
            <person name="Henske J.K."/>
            <person name="Sexton J.A."/>
            <person name="Solomon K.V."/>
            <person name="Seppala S."/>
            <person name="Yoo J.I."/>
            <person name="Huyett L.M."/>
            <person name="Pressman A."/>
            <person name="Cogan J.Z."/>
            <person name="Kivenson V."/>
            <person name="Peng X."/>
            <person name="Tan Y."/>
            <person name="Valentine D.L."/>
            <person name="O'Malley M.A."/>
        </authorList>
    </citation>
    <scope>NUCLEOTIDE SEQUENCE [LARGE SCALE GENOMIC DNA]</scope>
    <source>
        <strain evidence="1 2">XII</strain>
    </source>
</reference>
<dbReference type="EMBL" id="LMVO01000011">
    <property type="protein sequence ID" value="PAV09553.1"/>
    <property type="molecule type" value="Genomic_DNA"/>
</dbReference>
<dbReference type="RefSeq" id="WP_095642018.1">
    <property type="nucleotide sequence ID" value="NZ_LMVO01000011.1"/>
</dbReference>
<name>A0AAX0Q8I3_9EURY</name>
<evidence type="ECO:0008006" key="3">
    <source>
        <dbReference type="Google" id="ProtNLM"/>
    </source>
</evidence>
<organism evidence="1 2">
    <name type="scientific">Methanocorpusculum parvum</name>
    <dbReference type="NCBI Taxonomy" id="2193"/>
    <lineage>
        <taxon>Archaea</taxon>
        <taxon>Methanobacteriati</taxon>
        <taxon>Methanobacteriota</taxon>
        <taxon>Stenosarchaea group</taxon>
        <taxon>Methanomicrobia</taxon>
        <taxon>Methanomicrobiales</taxon>
        <taxon>Methanocorpusculaceae</taxon>
        <taxon>Methanocorpusculum</taxon>
    </lineage>
</organism>
<sequence>MRIPRIKRLEIEWKHFAVGEATCERCGKTGEALHAAVDELRAEFSPAGVKINLTETLLDKARIAESNEIRMNGVLLESLLSASVVTTDCPSCGELAGESTCCRAVGFGGEIFEDLPAALIKEAAYRALFAASPAE</sequence>
<evidence type="ECO:0000313" key="1">
    <source>
        <dbReference type="EMBL" id="PAV09553.1"/>
    </source>
</evidence>
<dbReference type="Proteomes" id="UP000243820">
    <property type="component" value="Unassembled WGS sequence"/>
</dbReference>
<comment type="caution">
    <text evidence="1">The sequence shown here is derived from an EMBL/GenBank/DDBJ whole genome shotgun (WGS) entry which is preliminary data.</text>
</comment>
<protein>
    <recommendedName>
        <fullName evidence="3">DUF2703 domain-containing protein</fullName>
    </recommendedName>
</protein>
<dbReference type="Pfam" id="PF10865">
    <property type="entry name" value="DUF2703"/>
    <property type="match status" value="1"/>
</dbReference>
<gene>
    <name evidence="1" type="ORF">ASJ83_06385</name>
</gene>
<proteinExistence type="predicted"/>
<dbReference type="AlphaFoldDB" id="A0AAX0Q8I3"/>
<evidence type="ECO:0000313" key="2">
    <source>
        <dbReference type="Proteomes" id="UP000243820"/>
    </source>
</evidence>
<accession>A0AAX0Q8I3</accession>
<keyword evidence="2" id="KW-1185">Reference proteome</keyword>